<organism evidence="1 2">
    <name type="scientific">Gigaspora margarita</name>
    <dbReference type="NCBI Taxonomy" id="4874"/>
    <lineage>
        <taxon>Eukaryota</taxon>
        <taxon>Fungi</taxon>
        <taxon>Fungi incertae sedis</taxon>
        <taxon>Mucoromycota</taxon>
        <taxon>Glomeromycotina</taxon>
        <taxon>Glomeromycetes</taxon>
        <taxon>Diversisporales</taxon>
        <taxon>Gigasporaceae</taxon>
        <taxon>Gigaspora</taxon>
    </lineage>
</organism>
<gene>
    <name evidence="1" type="ORF">GMARGA_LOCUS23217</name>
</gene>
<dbReference type="EMBL" id="CAJVQB010023301">
    <property type="protein sequence ID" value="CAG8801548.1"/>
    <property type="molecule type" value="Genomic_DNA"/>
</dbReference>
<dbReference type="Proteomes" id="UP000789901">
    <property type="component" value="Unassembled WGS sequence"/>
</dbReference>
<sequence>MSETCECSRCRHIKSIEEFFCPQQGHLKTCNLCCKKLGLPSASKISGIGMTNNNSCRVISLVQANQNDHKNEFIYTVDIDDNLLSDIIDIDNIGDYISTEIEACENSEHGMEINLYINLEFSKSEDTSFIYKRVIEAIQNTDGYKWNYMYQYNGKKQSRWYSRSLTSQRNHTTSNPKHLCVKQARFECQGLLKLSLSVDNSMMQLYLRHNMLYARPFAKSNIDKEVISFIQNNIQMTSRQLWESLQNTSETLTQKQVHFWWTVFSKKLYHRNDNQFISATYLLEENDKYSLLYSNNKNKVYELAFITPFLQLLNSLYDEILIDATYKMNSAEFELYSIIANIEGQFCPPNFHNQILTLMIKHFNYHPHIPIDAARTFLTPSVIYENATLSIYNFCVVNNLPYLWIYMWVKWYQPEHWSLWACSAGFKLPLARMTMLVEAHWKSLKHDFLYHYHKPRLDLLIHVITTRFVSQLMRKYNLTIKGHVEAAWKKDFKKTWIFGQKISHFMLCEHLVKAVGGKNIELDHFQKMVDDLKYFVTDLDQEFAKGNSRHLCAIWRNIQKTLKIAQDINAYRNRISNISMWKNKKWTMFLN</sequence>
<evidence type="ECO:0000313" key="1">
    <source>
        <dbReference type="EMBL" id="CAG8801548.1"/>
    </source>
</evidence>
<proteinExistence type="predicted"/>
<name>A0ABN7VVL3_GIGMA</name>
<reference evidence="1 2" key="1">
    <citation type="submission" date="2021-06" db="EMBL/GenBank/DDBJ databases">
        <authorList>
            <person name="Kallberg Y."/>
            <person name="Tangrot J."/>
            <person name="Rosling A."/>
        </authorList>
    </citation>
    <scope>NUCLEOTIDE SEQUENCE [LARGE SCALE GENOMIC DNA]</scope>
    <source>
        <strain evidence="1 2">120-4 pot B 10/14</strain>
    </source>
</reference>
<comment type="caution">
    <text evidence="1">The sequence shown here is derived from an EMBL/GenBank/DDBJ whole genome shotgun (WGS) entry which is preliminary data.</text>
</comment>
<keyword evidence="2" id="KW-1185">Reference proteome</keyword>
<evidence type="ECO:0000313" key="2">
    <source>
        <dbReference type="Proteomes" id="UP000789901"/>
    </source>
</evidence>
<accession>A0ABN7VVL3</accession>
<protein>
    <submittedName>
        <fullName evidence="1">18253_t:CDS:1</fullName>
    </submittedName>
</protein>